<dbReference type="Pfam" id="PF00171">
    <property type="entry name" value="Aldedh"/>
    <property type="match status" value="1"/>
</dbReference>
<dbReference type="InterPro" id="IPR039697">
    <property type="entry name" value="Alcohol_dehydrogenase_Fe"/>
</dbReference>
<evidence type="ECO:0000313" key="13">
    <source>
        <dbReference type="Proteomes" id="UP000366872"/>
    </source>
</evidence>
<dbReference type="InterPro" id="IPR018211">
    <property type="entry name" value="ADH_Fe_CS"/>
</dbReference>
<proteinExistence type="inferred from homology"/>
<dbReference type="InterPro" id="IPR015590">
    <property type="entry name" value="Aldehyde_DH_dom"/>
</dbReference>
<comment type="similarity">
    <text evidence="7 8">In the C-terminal section; belongs to the iron-containing alcohol dehydrogenase family.</text>
</comment>
<dbReference type="InterPro" id="IPR001670">
    <property type="entry name" value="ADH_Fe/GldA"/>
</dbReference>
<feature type="domain" description="Aldehyde dehydrogenase" evidence="9">
    <location>
        <begin position="4"/>
        <end position="399"/>
    </location>
</feature>
<evidence type="ECO:0000256" key="6">
    <source>
        <dbReference type="ARBA" id="ARBA00035641"/>
    </source>
</evidence>
<comment type="cofactor">
    <cofactor evidence="1">
        <name>Fe(2+)</name>
        <dbReference type="ChEBI" id="CHEBI:29033"/>
    </cofactor>
</comment>
<dbReference type="GO" id="GO:0006066">
    <property type="term" value="P:alcohol metabolic process"/>
    <property type="evidence" value="ECO:0007669"/>
    <property type="project" value="InterPro"/>
</dbReference>
<dbReference type="PROSITE" id="PS00913">
    <property type="entry name" value="ADH_IRON_1"/>
    <property type="match status" value="1"/>
</dbReference>
<dbReference type="CDD" id="cd07122">
    <property type="entry name" value="ALDH_F20_ACDH"/>
    <property type="match status" value="1"/>
</dbReference>
<dbReference type="SUPFAM" id="SSF56796">
    <property type="entry name" value="Dehydroquinate synthase-like"/>
    <property type="match status" value="1"/>
</dbReference>
<evidence type="ECO:0000259" key="9">
    <source>
        <dbReference type="Pfam" id="PF00171"/>
    </source>
</evidence>
<dbReference type="FunFam" id="1.20.1090.10:FF:000001">
    <property type="entry name" value="Aldehyde-alcohol dehydrogenase"/>
    <property type="match status" value="1"/>
</dbReference>
<keyword evidence="3" id="KW-0408">Iron</keyword>
<dbReference type="PANTHER" id="PTHR11496">
    <property type="entry name" value="ALCOHOL DEHYDROGENASE"/>
    <property type="match status" value="1"/>
</dbReference>
<dbReference type="Pfam" id="PF25137">
    <property type="entry name" value="ADH_Fe_C"/>
    <property type="match status" value="1"/>
</dbReference>
<evidence type="ECO:0000256" key="1">
    <source>
        <dbReference type="ARBA" id="ARBA00001954"/>
    </source>
</evidence>
<dbReference type="Proteomes" id="UP000366872">
    <property type="component" value="Unassembled WGS sequence"/>
</dbReference>
<organism evidence="12 13">
    <name type="scientific">Pontiella desulfatans</name>
    <dbReference type="NCBI Taxonomy" id="2750659"/>
    <lineage>
        <taxon>Bacteria</taxon>
        <taxon>Pseudomonadati</taxon>
        <taxon>Kiritimatiellota</taxon>
        <taxon>Kiritimatiellia</taxon>
        <taxon>Kiritimatiellales</taxon>
        <taxon>Pontiellaceae</taxon>
        <taxon>Pontiella</taxon>
    </lineage>
</organism>
<dbReference type="NCBIfam" id="NF010378">
    <property type="entry name" value="PRK13805.1"/>
    <property type="match status" value="1"/>
</dbReference>
<evidence type="ECO:0000256" key="2">
    <source>
        <dbReference type="ARBA" id="ARBA00023002"/>
    </source>
</evidence>
<name>A0A6C2U452_PONDE</name>
<keyword evidence="13" id="KW-1185">Reference proteome</keyword>
<evidence type="ECO:0000313" key="12">
    <source>
        <dbReference type="EMBL" id="VGO14838.1"/>
    </source>
</evidence>
<keyword evidence="2 8" id="KW-0560">Oxidoreductase</keyword>
<evidence type="ECO:0000256" key="4">
    <source>
        <dbReference type="ARBA" id="ARBA00023027"/>
    </source>
</evidence>
<evidence type="ECO:0000256" key="7">
    <source>
        <dbReference type="ARBA" id="ARBA00035645"/>
    </source>
</evidence>
<dbReference type="CDD" id="cd08178">
    <property type="entry name" value="AAD_C"/>
    <property type="match status" value="1"/>
</dbReference>
<dbReference type="AlphaFoldDB" id="A0A6C2U452"/>
<keyword evidence="4" id="KW-0520">NAD</keyword>
<evidence type="ECO:0000259" key="10">
    <source>
        <dbReference type="Pfam" id="PF00465"/>
    </source>
</evidence>
<protein>
    <recommendedName>
        <fullName evidence="8">Aldehyde-alcohol dehydrogenase</fullName>
    </recommendedName>
</protein>
<dbReference type="PIRSF" id="PIRSF000111">
    <property type="entry name" value="ALDH_ADH"/>
    <property type="match status" value="1"/>
</dbReference>
<dbReference type="GO" id="GO:0015976">
    <property type="term" value="P:carbon utilization"/>
    <property type="evidence" value="ECO:0007669"/>
    <property type="project" value="InterPro"/>
</dbReference>
<gene>
    <name evidence="12" type="primary">adhE</name>
    <name evidence="12" type="ORF">PDESU_03407</name>
</gene>
<dbReference type="GO" id="GO:0004022">
    <property type="term" value="F:alcohol dehydrogenase (NAD+) activity"/>
    <property type="evidence" value="ECO:0007669"/>
    <property type="project" value="UniProtKB-UniRule"/>
</dbReference>
<dbReference type="InterPro" id="IPR034789">
    <property type="entry name" value="AAD_C"/>
</dbReference>
<dbReference type="RefSeq" id="WP_136080464.1">
    <property type="nucleotide sequence ID" value="NZ_CAAHFG010000002.1"/>
</dbReference>
<dbReference type="SUPFAM" id="SSF53720">
    <property type="entry name" value="ALDH-like"/>
    <property type="match status" value="1"/>
</dbReference>
<dbReference type="GO" id="GO:0046872">
    <property type="term" value="F:metal ion binding"/>
    <property type="evidence" value="ECO:0007669"/>
    <property type="project" value="InterPro"/>
</dbReference>
<dbReference type="FunFam" id="3.40.50.1970:FF:000002">
    <property type="entry name" value="Aldehyde-alcohol dehydrogenase"/>
    <property type="match status" value="1"/>
</dbReference>
<dbReference type="FunFam" id="3.40.309.10:FF:000007">
    <property type="entry name" value="Aldehyde-alcohol dehydrogenase"/>
    <property type="match status" value="1"/>
</dbReference>
<evidence type="ECO:0000256" key="5">
    <source>
        <dbReference type="ARBA" id="ARBA00023268"/>
    </source>
</evidence>
<comment type="similarity">
    <text evidence="6 8">In the N-terminal section; belongs to the aldehyde dehydrogenase family.</text>
</comment>
<dbReference type="Gene3D" id="3.40.50.1970">
    <property type="match status" value="1"/>
</dbReference>
<dbReference type="InterPro" id="IPR016161">
    <property type="entry name" value="Ald_DH/histidinol_DH"/>
</dbReference>
<evidence type="ECO:0000256" key="3">
    <source>
        <dbReference type="ARBA" id="ARBA00023004"/>
    </source>
</evidence>
<keyword evidence="5" id="KW-0511">Multifunctional enzyme</keyword>
<dbReference type="InterPro" id="IPR016162">
    <property type="entry name" value="Ald_DH_N"/>
</dbReference>
<sequence length="857" mass="92176">MTTVQNDQLEEMVARVKAAQMEYAEYPQDKVDAIFRKAAIAANVARIDLAKKAVAETGMGIVEDKVTKNHFASEFIYNKYKDMKTCGVLEHDETYGITKIAEPIGIIAGVVPTTNPTSTAIFKALISLKTRNGIIFSPHPRAKDCTAEAAAIVREAAEEAGAPAGLIACIEAPSVALSNALMSHPDIALILATGGPGMVKAAYSSGKPALGVGAGNTPAVIDETACIKTAVNSILISKTFDNGVICASEQSVVVVDSVYEEVKDEFAKRGATILTAAQKKKVGETIMVDGHLNAKIVGQPASAIAELAGIKVKEATKVLIGEATKVGPDEPFSYEKLSPVLGLYKAADFADALDRAEALVAAGGIGHTSVLYTDPLNQDRIRDFGAMMKTGRILVNTPSSQGAIGDLYNFKLEPSLTLGCGSWGGNSVSENVGVKHLMNVKTVAERRENTLWFNVPKNIYFKYGCLPLALKDLCGSKRAMIVTDKPLMELGLVDKVTDALQAIGMDYEIFYEVKPDPDLSTVKAGLKMMNGYKPDVIIALGGGSPMDAAKIMWLMYESPETKFEDLAMRFMDIKKRICTFPELGKKAKMVCIPTTSGTGSEVTPFAVVTDDETGAKYPIADYALTPDMAICDPELVMGMPKSLTAFGGIDAVTHALEAMVSIVSSEFTNPQALEALRLLFKYLPESYATGDRKAREKVHYAATLAGMSFANAFLGICHSLAHKLGAAYHLPHGMANALMINEVIRFNATDNPIKQAAFSQYSWPTAKERYARVADYLGLGGTTNDQKVKLLIKAIDELKAKLGIPKSIKQAGVDEKDFYANLDKLSENAFDDQCTGANPRYPLISELKELYIKAYNA</sequence>
<dbReference type="PROSITE" id="PS00060">
    <property type="entry name" value="ADH_IRON_2"/>
    <property type="match status" value="1"/>
</dbReference>
<dbReference type="InterPro" id="IPR016163">
    <property type="entry name" value="Ald_DH_C"/>
</dbReference>
<dbReference type="InterPro" id="IPR012079">
    <property type="entry name" value="Bifunc_Ald-ADH"/>
</dbReference>
<dbReference type="Gene3D" id="3.40.309.10">
    <property type="entry name" value="Aldehyde Dehydrogenase, Chain A, domain 2"/>
    <property type="match status" value="1"/>
</dbReference>
<dbReference type="GO" id="GO:0008774">
    <property type="term" value="F:acetaldehyde dehydrogenase (acetylating) activity"/>
    <property type="evidence" value="ECO:0007669"/>
    <property type="project" value="UniProtKB-UniRule"/>
</dbReference>
<dbReference type="EMBL" id="CAAHFG010000002">
    <property type="protein sequence ID" value="VGO14838.1"/>
    <property type="molecule type" value="Genomic_DNA"/>
</dbReference>
<dbReference type="Pfam" id="PF00465">
    <property type="entry name" value="Fe-ADH"/>
    <property type="match status" value="1"/>
</dbReference>
<dbReference type="Gene3D" id="1.20.1090.10">
    <property type="entry name" value="Dehydroquinate synthase-like - alpha domain"/>
    <property type="match status" value="1"/>
</dbReference>
<accession>A0A6C2U452</accession>
<evidence type="ECO:0000259" key="11">
    <source>
        <dbReference type="Pfam" id="PF25137"/>
    </source>
</evidence>
<evidence type="ECO:0000256" key="8">
    <source>
        <dbReference type="PIRNR" id="PIRNR000111"/>
    </source>
</evidence>
<feature type="domain" description="Alcohol dehydrogenase iron-type/glycerol dehydrogenase GldA" evidence="10">
    <location>
        <begin position="456"/>
        <end position="633"/>
    </location>
</feature>
<dbReference type="InterPro" id="IPR056798">
    <property type="entry name" value="ADH_Fe_C"/>
</dbReference>
<dbReference type="PANTHER" id="PTHR11496:SF83">
    <property type="entry name" value="HYDROXYACID-OXOACID TRANSHYDROGENASE, MITOCHONDRIAL"/>
    <property type="match status" value="1"/>
</dbReference>
<dbReference type="Gene3D" id="3.40.605.10">
    <property type="entry name" value="Aldehyde Dehydrogenase, Chain A, domain 1"/>
    <property type="match status" value="1"/>
</dbReference>
<reference evidence="12 13" key="1">
    <citation type="submission" date="2019-04" db="EMBL/GenBank/DDBJ databases">
        <authorList>
            <person name="Van Vliet M D."/>
        </authorList>
    </citation>
    <scope>NUCLEOTIDE SEQUENCE [LARGE SCALE GENOMIC DNA]</scope>
    <source>
        <strain evidence="12 13">F1</strain>
    </source>
</reference>
<feature type="domain" description="Fe-containing alcohol dehydrogenase-like C-terminal" evidence="11">
    <location>
        <begin position="644"/>
        <end position="855"/>
    </location>
</feature>